<organism evidence="2">
    <name type="scientific">Mytilinidion resinicola</name>
    <dbReference type="NCBI Taxonomy" id="574789"/>
    <lineage>
        <taxon>Eukaryota</taxon>
        <taxon>Fungi</taxon>
        <taxon>Dikarya</taxon>
        <taxon>Ascomycota</taxon>
        <taxon>Pezizomycotina</taxon>
        <taxon>Dothideomycetes</taxon>
        <taxon>Pleosporomycetidae</taxon>
        <taxon>Mytilinidiales</taxon>
        <taxon>Mytilinidiaceae</taxon>
        <taxon>Mytilinidion</taxon>
    </lineage>
</organism>
<sequence>MSISSLVSTARNLTTIENLNKGHVVYSLAVFTGTGPMQQPKGEKTVFARNFTILQTDPGDNPWDLGVVRNMKSILGNRYLDWVLPIKYSPCTKHDRADGHFEFGPVLEKVKQRAGLNPDQSRRRSHRRRSSHRSHRSHQSHKSHRSRAENPNSNIADERPRAPGPE</sequence>
<accession>A0A6A6YGT0</accession>
<dbReference type="OrthoDB" id="331948at2759"/>
<feature type="compositionally biased region" description="Basic and acidic residues" evidence="1">
    <location>
        <begin position="156"/>
        <end position="166"/>
    </location>
</feature>
<keyword evidence="3" id="KW-1185">Reference proteome</keyword>
<dbReference type="Proteomes" id="UP000504636">
    <property type="component" value="Unplaced"/>
</dbReference>
<evidence type="ECO:0000256" key="1">
    <source>
        <dbReference type="SAM" id="MobiDB-lite"/>
    </source>
</evidence>
<evidence type="ECO:0000313" key="2">
    <source>
        <dbReference type="EMBL" id="KAF2807235.1"/>
    </source>
</evidence>
<dbReference type="GeneID" id="54469778"/>
<proteinExistence type="predicted"/>
<feature type="compositionally biased region" description="Basic residues" evidence="1">
    <location>
        <begin position="123"/>
        <end position="145"/>
    </location>
</feature>
<feature type="region of interest" description="Disordered" evidence="1">
    <location>
        <begin position="109"/>
        <end position="166"/>
    </location>
</feature>
<dbReference type="EMBL" id="MU003705">
    <property type="protein sequence ID" value="KAF2807235.1"/>
    <property type="molecule type" value="Genomic_DNA"/>
</dbReference>
<name>A0A6A6YGT0_9PEZI</name>
<dbReference type="RefSeq" id="XP_033574199.1">
    <property type="nucleotide sequence ID" value="XM_033728885.1"/>
</dbReference>
<protein>
    <submittedName>
        <fullName evidence="2 4">Uncharacterized protein</fullName>
    </submittedName>
</protein>
<reference evidence="4" key="2">
    <citation type="submission" date="2020-04" db="EMBL/GenBank/DDBJ databases">
        <authorList>
            <consortium name="NCBI Genome Project"/>
        </authorList>
    </citation>
    <scope>NUCLEOTIDE SEQUENCE</scope>
    <source>
        <strain evidence="4">CBS 304.34</strain>
    </source>
</reference>
<reference evidence="4" key="3">
    <citation type="submission" date="2025-04" db="UniProtKB">
        <authorList>
            <consortium name="RefSeq"/>
        </authorList>
    </citation>
    <scope>IDENTIFICATION</scope>
    <source>
        <strain evidence="4">CBS 304.34</strain>
    </source>
</reference>
<reference evidence="2 4" key="1">
    <citation type="journal article" date="2020" name="Stud. Mycol.">
        <title>101 Dothideomycetes genomes: a test case for predicting lifestyles and emergence of pathogens.</title>
        <authorList>
            <person name="Haridas S."/>
            <person name="Albert R."/>
            <person name="Binder M."/>
            <person name="Bloem J."/>
            <person name="Labutti K."/>
            <person name="Salamov A."/>
            <person name="Andreopoulos B."/>
            <person name="Baker S."/>
            <person name="Barry K."/>
            <person name="Bills G."/>
            <person name="Bluhm B."/>
            <person name="Cannon C."/>
            <person name="Castanera R."/>
            <person name="Culley D."/>
            <person name="Daum C."/>
            <person name="Ezra D."/>
            <person name="Gonzalez J."/>
            <person name="Henrissat B."/>
            <person name="Kuo A."/>
            <person name="Liang C."/>
            <person name="Lipzen A."/>
            <person name="Lutzoni F."/>
            <person name="Magnuson J."/>
            <person name="Mondo S."/>
            <person name="Nolan M."/>
            <person name="Ohm R."/>
            <person name="Pangilinan J."/>
            <person name="Park H.-J."/>
            <person name="Ramirez L."/>
            <person name="Alfaro M."/>
            <person name="Sun H."/>
            <person name="Tritt A."/>
            <person name="Yoshinaga Y."/>
            <person name="Zwiers L.-H."/>
            <person name="Turgeon B."/>
            <person name="Goodwin S."/>
            <person name="Spatafora J."/>
            <person name="Crous P."/>
            <person name="Grigoriev I."/>
        </authorList>
    </citation>
    <scope>NUCLEOTIDE SEQUENCE</scope>
    <source>
        <strain evidence="2 4">CBS 304.34</strain>
    </source>
</reference>
<dbReference type="AlphaFoldDB" id="A0A6A6YGT0"/>
<gene>
    <name evidence="2 4" type="ORF">BDZ99DRAFT_76678</name>
</gene>
<evidence type="ECO:0000313" key="4">
    <source>
        <dbReference type="RefSeq" id="XP_033574199.1"/>
    </source>
</evidence>
<evidence type="ECO:0000313" key="3">
    <source>
        <dbReference type="Proteomes" id="UP000504636"/>
    </source>
</evidence>